<evidence type="ECO:0000313" key="2">
    <source>
        <dbReference type="Proteomes" id="UP000070467"/>
    </source>
</evidence>
<dbReference type="EMBL" id="LSDB01000052">
    <property type="protein sequence ID" value="KXB57059.1"/>
    <property type="molecule type" value="Genomic_DNA"/>
</dbReference>
<reference evidence="1 2" key="1">
    <citation type="submission" date="2016-01" db="EMBL/GenBank/DDBJ databases">
        <authorList>
            <person name="Mitreva M."/>
            <person name="Pepin K.H."/>
            <person name="Mihindukulasuriya K.A."/>
            <person name="Fulton R."/>
            <person name="Fronick C."/>
            <person name="O'Laughlin M."/>
            <person name="Miner T."/>
            <person name="Herter B."/>
            <person name="Rosa B.A."/>
            <person name="Cordes M."/>
            <person name="Tomlinson C."/>
            <person name="Wollam A."/>
            <person name="Palsikar V.B."/>
            <person name="Mardis E.R."/>
            <person name="Wilson R.K."/>
        </authorList>
    </citation>
    <scope>NUCLEOTIDE SEQUENCE [LARGE SCALE GENOMIC DNA]</scope>
    <source>
        <strain evidence="1 2">KA00071</strain>
    </source>
</reference>
<protein>
    <submittedName>
        <fullName evidence="1">Uncharacterized protein</fullName>
    </submittedName>
</protein>
<evidence type="ECO:0000313" key="1">
    <source>
        <dbReference type="EMBL" id="KXB57059.1"/>
    </source>
</evidence>
<sequence>MICKGDDPFRKEANMRHKIIINVTSEVGQKTNGLKGSIRRLPSKLIRLLFGEYRQIYLLEPGITVDSVDIREIEKGEKDVKDKATNGNQRRCRESCI</sequence>
<organism evidence="1 2">
    <name type="scientific">Gemelliphila asaccharolytica</name>
    <dbReference type="NCBI Taxonomy" id="502393"/>
    <lineage>
        <taxon>Bacteria</taxon>
        <taxon>Bacillati</taxon>
        <taxon>Bacillota</taxon>
        <taxon>Bacilli</taxon>
        <taxon>Bacillales</taxon>
        <taxon>Gemellaceae</taxon>
        <taxon>Gemelliphila</taxon>
    </lineage>
</organism>
<name>A0ABR5TLZ4_9BACL</name>
<comment type="caution">
    <text evidence="1">The sequence shown here is derived from an EMBL/GenBank/DDBJ whole genome shotgun (WGS) entry which is preliminary data.</text>
</comment>
<keyword evidence="2" id="KW-1185">Reference proteome</keyword>
<dbReference type="Proteomes" id="UP000070467">
    <property type="component" value="Unassembled WGS sequence"/>
</dbReference>
<proteinExistence type="predicted"/>
<gene>
    <name evidence="1" type="ORF">HMPREF1871_00968</name>
</gene>
<accession>A0ABR5TLZ4</accession>